<dbReference type="SUPFAM" id="SSF56327">
    <property type="entry name" value="LDH C-terminal domain-like"/>
    <property type="match status" value="1"/>
</dbReference>
<dbReference type="InterPro" id="IPR010945">
    <property type="entry name" value="Malate_DH_type2"/>
</dbReference>
<reference evidence="15 16" key="1">
    <citation type="submission" date="2015-11" db="EMBL/GenBank/DDBJ databases">
        <title>Genomic analysis of 38 Legionella species identifies large and diverse effector repertoires.</title>
        <authorList>
            <person name="Burstein D."/>
            <person name="Amaro F."/>
            <person name="Zusman T."/>
            <person name="Lifshitz Z."/>
            <person name="Cohen O."/>
            <person name="Gilbert J.A."/>
            <person name="Pupko T."/>
            <person name="Shuman H.A."/>
            <person name="Segal G."/>
        </authorList>
    </citation>
    <scope>NUCLEOTIDE SEQUENCE [LARGE SCALE GENOMIC DNA]</scope>
    <source>
        <strain evidence="15 16">ATCC 43878</strain>
    </source>
</reference>
<evidence type="ECO:0000256" key="5">
    <source>
        <dbReference type="ARBA" id="ARBA00023002"/>
    </source>
</evidence>
<evidence type="ECO:0000259" key="14">
    <source>
        <dbReference type="Pfam" id="PF02866"/>
    </source>
</evidence>
<evidence type="ECO:0000256" key="1">
    <source>
        <dbReference type="ARBA" id="ARBA00003966"/>
    </source>
</evidence>
<dbReference type="NCBIfam" id="NF003916">
    <property type="entry name" value="PRK05442.1"/>
    <property type="match status" value="1"/>
</dbReference>
<dbReference type="PROSITE" id="PS00068">
    <property type="entry name" value="MDH"/>
    <property type="match status" value="1"/>
</dbReference>
<dbReference type="PATRIC" id="fig|29422.6.peg.2590"/>
<dbReference type="FunFam" id="3.90.110.10:FF:000002">
    <property type="entry name" value="Malate dehydrogenase"/>
    <property type="match status" value="1"/>
</dbReference>
<evidence type="ECO:0000256" key="12">
    <source>
        <dbReference type="RuleBase" id="RU000422"/>
    </source>
</evidence>
<accession>A0A0W0S531</accession>
<dbReference type="EMBL" id="LNXV01000033">
    <property type="protein sequence ID" value="KTC78141.1"/>
    <property type="molecule type" value="Genomic_DNA"/>
</dbReference>
<dbReference type="GO" id="GO:0006099">
    <property type="term" value="P:tricarboxylic acid cycle"/>
    <property type="evidence" value="ECO:0007669"/>
    <property type="project" value="UniProtKB-UniRule"/>
</dbReference>
<feature type="binding site" evidence="8 11">
    <location>
        <begin position="129"/>
        <end position="131"/>
    </location>
    <ligand>
        <name>NAD(+)</name>
        <dbReference type="ChEBI" id="CHEBI:57540"/>
    </ligand>
</feature>
<dbReference type="InterPro" id="IPR001252">
    <property type="entry name" value="Malate_DH_AS"/>
</dbReference>
<feature type="binding site" evidence="8 10">
    <location>
        <position position="131"/>
    </location>
    <ligand>
        <name>substrate</name>
    </ligand>
</feature>
<comment type="similarity">
    <text evidence="2 8">Belongs to the LDH/MDH superfamily. MDH type 2 family.</text>
</comment>
<keyword evidence="4 8" id="KW-0816">Tricarboxylic acid cycle</keyword>
<dbReference type="RefSeq" id="WP_058442415.1">
    <property type="nucleotide sequence ID" value="NZ_CAAAHU010000013.1"/>
</dbReference>
<dbReference type="Gene3D" id="3.90.110.10">
    <property type="entry name" value="Lactate dehydrogenase/glycoside hydrolase, family 4, C-terminal"/>
    <property type="match status" value="1"/>
</dbReference>
<keyword evidence="16" id="KW-1185">Reference proteome</keyword>
<feature type="binding site" evidence="8 11">
    <location>
        <position position="105"/>
    </location>
    <ligand>
        <name>NAD(+)</name>
        <dbReference type="ChEBI" id="CHEBI:57540"/>
    </ligand>
</feature>
<dbReference type="GO" id="GO:0006108">
    <property type="term" value="P:malate metabolic process"/>
    <property type="evidence" value="ECO:0007669"/>
    <property type="project" value="InterPro"/>
</dbReference>
<name>A0A0W0S531_9GAMM</name>
<dbReference type="InterPro" id="IPR001236">
    <property type="entry name" value="Lactate/malate_DH_N"/>
</dbReference>
<dbReference type="Proteomes" id="UP000054742">
    <property type="component" value="Unassembled WGS sequence"/>
</dbReference>
<dbReference type="FunFam" id="3.40.50.720:FF:000010">
    <property type="entry name" value="Malate dehydrogenase"/>
    <property type="match status" value="1"/>
</dbReference>
<evidence type="ECO:0000256" key="9">
    <source>
        <dbReference type="PIRSR" id="PIRSR000102-1"/>
    </source>
</evidence>
<dbReference type="AlphaFoldDB" id="A0A0W0S531"/>
<dbReference type="Pfam" id="PF00056">
    <property type="entry name" value="Ldh_1_N"/>
    <property type="match status" value="1"/>
</dbReference>
<comment type="catalytic activity">
    <reaction evidence="7 8 12">
        <text>(S)-malate + NAD(+) = oxaloacetate + NADH + H(+)</text>
        <dbReference type="Rhea" id="RHEA:21432"/>
        <dbReference type="ChEBI" id="CHEBI:15378"/>
        <dbReference type="ChEBI" id="CHEBI:15589"/>
        <dbReference type="ChEBI" id="CHEBI:16452"/>
        <dbReference type="ChEBI" id="CHEBI:57540"/>
        <dbReference type="ChEBI" id="CHEBI:57945"/>
        <dbReference type="EC" id="1.1.1.37"/>
    </reaction>
</comment>
<sequence length="329" mass="35857">MNKRVRVAVTGAAGQIGYALLFRIASGQMFGPHTDVELQLLELEPALPALEGVAMELEDCAFPLLKRIVCTADLKQAMDGVNWALLVGSVPRKQGMERSDLLQINGGIFTKQGQAINDYAAEDIRVFVVGNPCNTNCLIAMNHAKDIPNDRFYAMTTLDELRARTQLAQKAGVDITEVSQMTIWGNHSSTQYPDFYNAKINGLSAASVIKDETWLKETFVTTVQQRGAAIIKARGASSAASAANAVVQGVNHLITDTPANESFSMCLSSQEEYGVDEGLIFSFPCRRAHGEIQVVEGLQLNDYGQAKFNATLDELRQERDTVKALGLLD</sequence>
<dbReference type="PIRSF" id="PIRSF000102">
    <property type="entry name" value="Lac_mal_DH"/>
    <property type="match status" value="1"/>
</dbReference>
<proteinExistence type="inferred from homology"/>
<dbReference type="GO" id="GO:0030060">
    <property type="term" value="F:L-malate dehydrogenase (NAD+) activity"/>
    <property type="evidence" value="ECO:0007669"/>
    <property type="project" value="UniProtKB-UniRule"/>
</dbReference>
<evidence type="ECO:0000259" key="13">
    <source>
        <dbReference type="Pfam" id="PF00056"/>
    </source>
</evidence>
<dbReference type="InterPro" id="IPR015955">
    <property type="entry name" value="Lactate_DH/Glyco_Ohase_4_C"/>
</dbReference>
<keyword evidence="6 8" id="KW-0520">NAD</keyword>
<dbReference type="InterPro" id="IPR022383">
    <property type="entry name" value="Lactate/malate_DH_C"/>
</dbReference>
<evidence type="ECO:0000313" key="16">
    <source>
        <dbReference type="Proteomes" id="UP000054742"/>
    </source>
</evidence>
<dbReference type="EC" id="1.1.1.37" evidence="3 8"/>
<evidence type="ECO:0000256" key="3">
    <source>
        <dbReference type="ARBA" id="ARBA00012995"/>
    </source>
</evidence>
<feature type="binding site" evidence="8">
    <location>
        <position position="112"/>
    </location>
    <ligand>
        <name>NAD(+)</name>
        <dbReference type="ChEBI" id="CHEBI:57540"/>
    </ligand>
</feature>
<dbReference type="PANTHER" id="PTHR23382">
    <property type="entry name" value="MALATE DEHYDROGENASE"/>
    <property type="match status" value="1"/>
</dbReference>
<feature type="domain" description="Lactate/malate dehydrogenase C-terminal" evidence="14">
    <location>
        <begin position="156"/>
        <end position="324"/>
    </location>
</feature>
<evidence type="ECO:0000256" key="4">
    <source>
        <dbReference type="ARBA" id="ARBA00022532"/>
    </source>
</evidence>
<feature type="binding site" evidence="8 10">
    <location>
        <position position="98"/>
    </location>
    <ligand>
        <name>substrate</name>
    </ligand>
</feature>
<dbReference type="InterPro" id="IPR001557">
    <property type="entry name" value="L-lactate/malate_DH"/>
</dbReference>
<dbReference type="CDD" id="cd01338">
    <property type="entry name" value="MDH_chloroplast-like"/>
    <property type="match status" value="1"/>
</dbReference>
<dbReference type="HAMAP" id="MF_01517">
    <property type="entry name" value="Malate_dehydrog_2"/>
    <property type="match status" value="1"/>
</dbReference>
<comment type="caution">
    <text evidence="15">The sequence shown here is derived from an EMBL/GenBank/DDBJ whole genome shotgun (WGS) entry which is preliminary data.</text>
</comment>
<feature type="binding site" evidence="8 11">
    <location>
        <begin position="11"/>
        <end position="17"/>
    </location>
    <ligand>
        <name>NAD(+)</name>
        <dbReference type="ChEBI" id="CHEBI:57540"/>
    </ligand>
</feature>
<dbReference type="SUPFAM" id="SSF51735">
    <property type="entry name" value="NAD(P)-binding Rossmann-fold domains"/>
    <property type="match status" value="1"/>
</dbReference>
<evidence type="ECO:0000313" key="15">
    <source>
        <dbReference type="EMBL" id="KTC78141.1"/>
    </source>
</evidence>
<comment type="function">
    <text evidence="1 8">Catalyzes the reversible oxidation of malate to oxaloacetate.</text>
</comment>
<evidence type="ECO:0000256" key="7">
    <source>
        <dbReference type="ARBA" id="ARBA00048313"/>
    </source>
</evidence>
<feature type="active site" description="Proton acceptor" evidence="8 9">
    <location>
        <position position="187"/>
    </location>
</feature>
<feature type="domain" description="Lactate/malate dehydrogenase N-terminal" evidence="13">
    <location>
        <begin position="5"/>
        <end position="149"/>
    </location>
</feature>
<dbReference type="NCBIfam" id="TIGR01759">
    <property type="entry name" value="MalateDH-SF1"/>
    <property type="match status" value="1"/>
</dbReference>
<gene>
    <name evidence="8 15" type="primary">mdh</name>
    <name evidence="15" type="ORF">Lbru_2433</name>
</gene>
<feature type="binding site" evidence="8 10">
    <location>
        <position position="162"/>
    </location>
    <ligand>
        <name>substrate</name>
    </ligand>
</feature>
<evidence type="ECO:0000256" key="11">
    <source>
        <dbReference type="PIRSR" id="PIRSR000102-3"/>
    </source>
</evidence>
<keyword evidence="5 8" id="KW-0560">Oxidoreductase</keyword>
<evidence type="ECO:0000256" key="8">
    <source>
        <dbReference type="HAMAP-Rule" id="MF_01517"/>
    </source>
</evidence>
<evidence type="ECO:0000256" key="2">
    <source>
        <dbReference type="ARBA" id="ARBA00009613"/>
    </source>
</evidence>
<dbReference type="InterPro" id="IPR036291">
    <property type="entry name" value="NAD(P)-bd_dom_sf"/>
</dbReference>
<protein>
    <recommendedName>
        <fullName evidence="3 8">Malate dehydrogenase</fullName>
        <ecNumber evidence="3 8">1.1.1.37</ecNumber>
    </recommendedName>
</protein>
<dbReference type="STRING" id="29422.Lbru_2433"/>
<dbReference type="OrthoDB" id="9802969at2"/>
<organism evidence="15 16">
    <name type="scientific">Legionella brunensis</name>
    <dbReference type="NCBI Taxonomy" id="29422"/>
    <lineage>
        <taxon>Bacteria</taxon>
        <taxon>Pseudomonadati</taxon>
        <taxon>Pseudomonadota</taxon>
        <taxon>Gammaproteobacteria</taxon>
        <taxon>Legionellales</taxon>
        <taxon>Legionellaceae</taxon>
        <taxon>Legionella</taxon>
    </lineage>
</organism>
<dbReference type="Gene3D" id="3.40.50.720">
    <property type="entry name" value="NAD(P)-binding Rossmann-like Domain"/>
    <property type="match status" value="1"/>
</dbReference>
<evidence type="ECO:0000256" key="10">
    <source>
        <dbReference type="PIRSR" id="PIRSR000102-2"/>
    </source>
</evidence>
<evidence type="ECO:0000256" key="6">
    <source>
        <dbReference type="ARBA" id="ARBA00023027"/>
    </source>
</evidence>
<feature type="binding site" evidence="8 10">
    <location>
        <position position="92"/>
    </location>
    <ligand>
        <name>substrate</name>
    </ligand>
</feature>
<dbReference type="Pfam" id="PF02866">
    <property type="entry name" value="Ldh_1_C"/>
    <property type="match status" value="1"/>
</dbReference>